<comment type="caution">
    <text evidence="1">The sequence shown here is derived from an EMBL/GenBank/DDBJ whole genome shotgun (WGS) entry which is preliminary data.</text>
</comment>
<accession>A0A5B7F417</accession>
<name>A0A5B7F417_PORTR</name>
<protein>
    <submittedName>
        <fullName evidence="1">Uncharacterized protein</fullName>
    </submittedName>
</protein>
<reference evidence="1 2" key="1">
    <citation type="submission" date="2019-05" db="EMBL/GenBank/DDBJ databases">
        <title>Another draft genome of Portunus trituberculatus and its Hox gene families provides insights of decapod evolution.</title>
        <authorList>
            <person name="Jeong J.-H."/>
            <person name="Song I."/>
            <person name="Kim S."/>
            <person name="Choi T."/>
            <person name="Kim D."/>
            <person name="Ryu S."/>
            <person name="Kim W."/>
        </authorList>
    </citation>
    <scope>NUCLEOTIDE SEQUENCE [LARGE SCALE GENOMIC DNA]</scope>
    <source>
        <tissue evidence="1">Muscle</tissue>
    </source>
</reference>
<evidence type="ECO:0000313" key="1">
    <source>
        <dbReference type="EMBL" id="MPC40365.1"/>
    </source>
</evidence>
<keyword evidence="2" id="KW-1185">Reference proteome</keyword>
<dbReference type="Proteomes" id="UP000324222">
    <property type="component" value="Unassembled WGS sequence"/>
</dbReference>
<sequence length="64" mass="7561">MFTEPRNVVHLHTISHWICQVIQRAHEDVSEDMRLVWVKAHDITHRYLDTFTLGPVVSALRIIQ</sequence>
<dbReference type="AlphaFoldDB" id="A0A5B7F417"/>
<proteinExistence type="predicted"/>
<gene>
    <name evidence="1" type="ORF">E2C01_033921</name>
</gene>
<dbReference type="EMBL" id="VSRR010004666">
    <property type="protein sequence ID" value="MPC40365.1"/>
    <property type="molecule type" value="Genomic_DNA"/>
</dbReference>
<evidence type="ECO:0000313" key="2">
    <source>
        <dbReference type="Proteomes" id="UP000324222"/>
    </source>
</evidence>
<organism evidence="1 2">
    <name type="scientific">Portunus trituberculatus</name>
    <name type="common">Swimming crab</name>
    <name type="synonym">Neptunus trituberculatus</name>
    <dbReference type="NCBI Taxonomy" id="210409"/>
    <lineage>
        <taxon>Eukaryota</taxon>
        <taxon>Metazoa</taxon>
        <taxon>Ecdysozoa</taxon>
        <taxon>Arthropoda</taxon>
        <taxon>Crustacea</taxon>
        <taxon>Multicrustacea</taxon>
        <taxon>Malacostraca</taxon>
        <taxon>Eumalacostraca</taxon>
        <taxon>Eucarida</taxon>
        <taxon>Decapoda</taxon>
        <taxon>Pleocyemata</taxon>
        <taxon>Brachyura</taxon>
        <taxon>Eubrachyura</taxon>
        <taxon>Portunoidea</taxon>
        <taxon>Portunidae</taxon>
        <taxon>Portuninae</taxon>
        <taxon>Portunus</taxon>
    </lineage>
</organism>